<reference evidence="2 3" key="1">
    <citation type="submission" date="2022-04" db="EMBL/GenBank/DDBJ databases">
        <title>Gracilibacillus sp. isolated from saltern.</title>
        <authorList>
            <person name="Won M."/>
            <person name="Lee C.-M."/>
            <person name="Woen H.-Y."/>
            <person name="Kwon S.-W."/>
        </authorList>
    </citation>
    <scope>NUCLEOTIDE SEQUENCE [LARGE SCALE GENOMIC DNA]</scope>
    <source>
        <strain evidence="2 3">SSWR10-1</strain>
    </source>
</reference>
<protein>
    <submittedName>
        <fullName evidence="2">Phage head morphogenesis protein</fullName>
    </submittedName>
</protein>
<dbReference type="RefSeq" id="WP_244717189.1">
    <property type="nucleotide sequence ID" value="NZ_CP095072.1"/>
</dbReference>
<evidence type="ECO:0000313" key="2">
    <source>
        <dbReference type="EMBL" id="UOQ47747.1"/>
    </source>
</evidence>
<sequence length="293" mass="34472">MNDFEKQLLEMIDSIYTLSDKEYKEVLKMYRDSRNNIKQFIANLYMEYGNNGKLDINQLRNNGSIDQLQTVIEEEAEQIAQNEVNLTPIILATVFATTYYKSAYQMESSFEVGIDFKLLKKEFIDNAVNYDWSGIPFSERIWENRNGLVRNLRTEITRGFIDGDGIDKMGRRLNKQFNSKAYQAQRLLRTETARVIDQAQQEIYQDSGVVKYVQWVATLEENTCEECANLDGERFKLDNPSKPTIPRHPNCRCTWIGVPYEEYNPERRKNNENKQIETYKTFDEWAEQNNIPI</sequence>
<keyword evidence="3" id="KW-1185">Reference proteome</keyword>
<feature type="domain" description="Phage head morphogenesis" evidence="1">
    <location>
        <begin position="151"/>
        <end position="255"/>
    </location>
</feature>
<dbReference type="EMBL" id="CP095072">
    <property type="protein sequence ID" value="UOQ47747.1"/>
    <property type="molecule type" value="Genomic_DNA"/>
</dbReference>
<gene>
    <name evidence="2" type="ORF">MUN88_17085</name>
</gene>
<organism evidence="2 3">
    <name type="scientific">Gracilibacillus caseinilyticus</name>
    <dbReference type="NCBI Taxonomy" id="2932256"/>
    <lineage>
        <taxon>Bacteria</taxon>
        <taxon>Bacillati</taxon>
        <taxon>Bacillota</taxon>
        <taxon>Bacilli</taxon>
        <taxon>Bacillales</taxon>
        <taxon>Bacillaceae</taxon>
        <taxon>Gracilibacillus</taxon>
    </lineage>
</organism>
<evidence type="ECO:0000313" key="3">
    <source>
        <dbReference type="Proteomes" id="UP000831782"/>
    </source>
</evidence>
<proteinExistence type="predicted"/>
<dbReference type="Proteomes" id="UP000831782">
    <property type="component" value="Chromosome"/>
</dbReference>
<evidence type="ECO:0000259" key="1">
    <source>
        <dbReference type="Pfam" id="PF04233"/>
    </source>
</evidence>
<name>A0ABY4EV93_9BACI</name>
<dbReference type="InterPro" id="IPR006528">
    <property type="entry name" value="Phage_head_morphogenesis_dom"/>
</dbReference>
<dbReference type="Pfam" id="PF04233">
    <property type="entry name" value="Phage_Mu_F"/>
    <property type="match status" value="1"/>
</dbReference>
<accession>A0ABY4EV93</accession>
<dbReference type="NCBIfam" id="TIGR01641">
    <property type="entry name" value="phageSPP1_gp7"/>
    <property type="match status" value="1"/>
</dbReference>